<gene>
    <name evidence="11" type="ORF">GJ654_10905</name>
</gene>
<feature type="domain" description="HAMP" evidence="10">
    <location>
        <begin position="219"/>
        <end position="272"/>
    </location>
</feature>
<dbReference type="GO" id="GO:0007165">
    <property type="term" value="P:signal transduction"/>
    <property type="evidence" value="ECO:0007669"/>
    <property type="project" value="UniProtKB-KW"/>
</dbReference>
<dbReference type="PANTHER" id="PTHR32089">
    <property type="entry name" value="METHYL-ACCEPTING CHEMOTAXIS PROTEIN MCPB"/>
    <property type="match status" value="1"/>
</dbReference>
<dbReference type="Pfam" id="PF17201">
    <property type="entry name" value="Cache_3-Cache_2"/>
    <property type="match status" value="1"/>
</dbReference>
<evidence type="ECO:0000256" key="6">
    <source>
        <dbReference type="SAM" id="Coils"/>
    </source>
</evidence>
<keyword evidence="3 5" id="KW-0807">Transducer</keyword>
<dbReference type="SMART" id="SM00283">
    <property type="entry name" value="MA"/>
    <property type="match status" value="1"/>
</dbReference>
<feature type="transmembrane region" description="Helical" evidence="7">
    <location>
        <begin position="12"/>
        <end position="35"/>
    </location>
</feature>
<dbReference type="PROSITE" id="PS50885">
    <property type="entry name" value="HAMP"/>
    <property type="match status" value="1"/>
</dbReference>
<evidence type="ECO:0000259" key="9">
    <source>
        <dbReference type="PROSITE" id="PS50192"/>
    </source>
</evidence>
<keyword evidence="7" id="KW-0812">Transmembrane</keyword>
<dbReference type="PANTHER" id="PTHR32089:SF112">
    <property type="entry name" value="LYSOZYME-LIKE PROTEIN-RELATED"/>
    <property type="match status" value="1"/>
</dbReference>
<evidence type="ECO:0000313" key="12">
    <source>
        <dbReference type="Proteomes" id="UP000439113"/>
    </source>
</evidence>
<comment type="caution">
    <text evidence="11">The sequence shown here is derived from an EMBL/GenBank/DDBJ whole genome shotgun (WGS) entry which is preliminary data.</text>
</comment>
<keyword evidence="6" id="KW-0175">Coiled coil</keyword>
<dbReference type="SMART" id="SM00304">
    <property type="entry name" value="HAMP"/>
    <property type="match status" value="1"/>
</dbReference>
<evidence type="ECO:0000256" key="7">
    <source>
        <dbReference type="SAM" id="Phobius"/>
    </source>
</evidence>
<feature type="domain" description="Methyl-accepting transducer" evidence="8">
    <location>
        <begin position="312"/>
        <end position="548"/>
    </location>
</feature>
<evidence type="ECO:0000256" key="1">
    <source>
        <dbReference type="ARBA" id="ARBA00004429"/>
    </source>
</evidence>
<feature type="coiled-coil region" evidence="6">
    <location>
        <begin position="266"/>
        <end position="293"/>
    </location>
</feature>
<feature type="transmembrane region" description="Helical" evidence="7">
    <location>
        <begin position="195"/>
        <end position="218"/>
    </location>
</feature>
<evidence type="ECO:0000256" key="3">
    <source>
        <dbReference type="ARBA" id="ARBA00023224"/>
    </source>
</evidence>
<dbReference type="EMBL" id="WNKS01000008">
    <property type="protein sequence ID" value="MTV31505.1"/>
    <property type="molecule type" value="Genomic_DNA"/>
</dbReference>
<dbReference type="Gene3D" id="1.10.287.950">
    <property type="entry name" value="Methyl-accepting chemotaxis protein"/>
    <property type="match status" value="1"/>
</dbReference>
<keyword evidence="7" id="KW-1133">Transmembrane helix</keyword>
<dbReference type="InterPro" id="IPR033462">
    <property type="entry name" value="Cache_3-Cache_2"/>
</dbReference>
<protein>
    <submittedName>
        <fullName evidence="11">Methyl-accepting chemotaxis protein</fullName>
    </submittedName>
</protein>
<dbReference type="SUPFAM" id="SSF58104">
    <property type="entry name" value="Methyl-accepting chemotaxis protein (MCP) signaling domain"/>
    <property type="match status" value="1"/>
</dbReference>
<feature type="domain" description="T-SNARE coiled-coil homology" evidence="9">
    <location>
        <begin position="464"/>
        <end position="526"/>
    </location>
</feature>
<dbReference type="RefSeq" id="WP_155446187.1">
    <property type="nucleotide sequence ID" value="NZ_JAOQNR010000009.1"/>
</dbReference>
<evidence type="ECO:0000256" key="4">
    <source>
        <dbReference type="ARBA" id="ARBA00029447"/>
    </source>
</evidence>
<organism evidence="11 12">
    <name type="scientific">Rhodoblastus acidophilus</name>
    <name type="common">Rhodopseudomonas acidophila</name>
    <dbReference type="NCBI Taxonomy" id="1074"/>
    <lineage>
        <taxon>Bacteria</taxon>
        <taxon>Pseudomonadati</taxon>
        <taxon>Pseudomonadota</taxon>
        <taxon>Alphaproteobacteria</taxon>
        <taxon>Hyphomicrobiales</taxon>
        <taxon>Rhodoblastaceae</taxon>
        <taxon>Rhodoblastus</taxon>
    </lineage>
</organism>
<evidence type="ECO:0000259" key="10">
    <source>
        <dbReference type="PROSITE" id="PS50885"/>
    </source>
</evidence>
<proteinExistence type="inferred from homology"/>
<evidence type="ECO:0000313" key="11">
    <source>
        <dbReference type="EMBL" id="MTV31505.1"/>
    </source>
</evidence>
<dbReference type="PROSITE" id="PS50111">
    <property type="entry name" value="CHEMOTAXIS_TRANSDUC_2"/>
    <property type="match status" value="1"/>
</dbReference>
<dbReference type="AlphaFoldDB" id="A0A6N8DPP1"/>
<dbReference type="OrthoDB" id="8320983at2"/>
<dbReference type="Proteomes" id="UP000439113">
    <property type="component" value="Unassembled WGS sequence"/>
</dbReference>
<evidence type="ECO:0000259" key="8">
    <source>
        <dbReference type="PROSITE" id="PS50111"/>
    </source>
</evidence>
<keyword evidence="7" id="KW-0472">Membrane</keyword>
<keyword evidence="2" id="KW-0997">Cell inner membrane</keyword>
<keyword evidence="2" id="KW-1003">Cell membrane</keyword>
<dbReference type="PROSITE" id="PS50192">
    <property type="entry name" value="T_SNARE"/>
    <property type="match status" value="1"/>
</dbReference>
<accession>A0A6N8DPP1</accession>
<dbReference type="InterPro" id="IPR004089">
    <property type="entry name" value="MCPsignal_dom"/>
</dbReference>
<comment type="similarity">
    <text evidence="4">Belongs to the methyl-accepting chemotaxis (MCP) protein family.</text>
</comment>
<dbReference type="InterPro" id="IPR003660">
    <property type="entry name" value="HAMP_dom"/>
</dbReference>
<name>A0A6N8DPP1_RHOAC</name>
<dbReference type="GO" id="GO:0005886">
    <property type="term" value="C:plasma membrane"/>
    <property type="evidence" value="ECO:0007669"/>
    <property type="project" value="UniProtKB-SubCell"/>
</dbReference>
<sequence>MTLPKLHLRGKALALFVPGLALVAAAVTASVMWLASESLDAKLNEDLKLQSRVIATAFADVGANETVEIIDGVVRKVQTQRMPDFKDHDVVDKVSTVTGGVATVFLRDDAQGDFVRRTTSITNEKGERAVGTMLGQEHPAFAALMAGRMFRGEATLFGRPYYTQYDPVFDPGGKVIGVLFVGVEKKYFVETRQNLMKGIVIAATLALVILSVLGAIAFNRLFRPLGDVNKSVALLANDQLDVVIPHTTLTDDIGDLARALSVFQEHAVERRKLEQAQAEQDSLRRQRAERIDRLIRDFERVTEGAIGAVSSAATELQTAAQTMSAAAEQTSQQSLAVASASGQASANVQTAASAAEELSASVAEIGQRVNESATIAASAARDAEGAAAKVSRLSEGAKNIGDFVGLISTIAGQTNLLALNATIEAARAGEAGKGFAVVANEVKTLAEQTAKAAAEISAQVEQIQGATAESTKAIGDITETIQRMDQISASIATAVEQQGAATDEIARSVSQASAGTAEVSNNIAGVAQAASNSSEASMQVLNSAGRLAAESDMLQEEVHRFLTSVRAA</sequence>
<evidence type="ECO:0000256" key="2">
    <source>
        <dbReference type="ARBA" id="ARBA00022519"/>
    </source>
</evidence>
<dbReference type="SUPFAM" id="SSF103190">
    <property type="entry name" value="Sensory domain-like"/>
    <property type="match status" value="1"/>
</dbReference>
<comment type="subcellular location">
    <subcellularLocation>
        <location evidence="1">Cell inner membrane</location>
        <topology evidence="1">Multi-pass membrane protein</topology>
    </subcellularLocation>
</comment>
<dbReference type="InterPro" id="IPR000727">
    <property type="entry name" value="T_SNARE_dom"/>
</dbReference>
<dbReference type="InterPro" id="IPR029151">
    <property type="entry name" value="Sensor-like_sf"/>
</dbReference>
<dbReference type="Pfam" id="PF00015">
    <property type="entry name" value="MCPsignal"/>
    <property type="match status" value="1"/>
</dbReference>
<evidence type="ECO:0000256" key="5">
    <source>
        <dbReference type="PROSITE-ProRule" id="PRU00284"/>
    </source>
</evidence>
<dbReference type="Gene3D" id="6.10.340.10">
    <property type="match status" value="1"/>
</dbReference>
<reference evidence="11 12" key="1">
    <citation type="submission" date="2019-11" db="EMBL/GenBank/DDBJ databases">
        <title>Whole-genome sequence of a Rhodoblastus acidophilus DSM 142.</title>
        <authorList>
            <person name="Kyndt J.A."/>
            <person name="Meyer T.E."/>
        </authorList>
    </citation>
    <scope>NUCLEOTIDE SEQUENCE [LARGE SCALE GENOMIC DNA]</scope>
    <source>
        <strain evidence="11 12">DSM 142</strain>
    </source>
</reference>